<keyword evidence="10" id="KW-0234">DNA repair</keyword>
<keyword evidence="5 15" id="KW-0378">Hydrolase</keyword>
<organism evidence="18 19">
    <name type="scientific">Tessaracoccus flavescens</name>
    <dbReference type="NCBI Taxonomy" id="399497"/>
    <lineage>
        <taxon>Bacteria</taxon>
        <taxon>Bacillati</taxon>
        <taxon>Actinomycetota</taxon>
        <taxon>Actinomycetes</taxon>
        <taxon>Propionibacteriales</taxon>
        <taxon>Propionibacteriaceae</taxon>
        <taxon>Tessaracoccus</taxon>
    </lineage>
</organism>
<dbReference type="Pfam" id="PF13361">
    <property type="entry name" value="UvrD_C"/>
    <property type="match status" value="1"/>
</dbReference>
<dbReference type="InterPro" id="IPR014016">
    <property type="entry name" value="UvrD-like_ATP-bd"/>
</dbReference>
<evidence type="ECO:0000256" key="1">
    <source>
        <dbReference type="ARBA" id="ARBA00009922"/>
    </source>
</evidence>
<dbReference type="GO" id="GO:0005829">
    <property type="term" value="C:cytosol"/>
    <property type="evidence" value="ECO:0007669"/>
    <property type="project" value="TreeGrafter"/>
</dbReference>
<dbReference type="SUPFAM" id="SSF52540">
    <property type="entry name" value="P-loop containing nucleoside triphosphate hydrolases"/>
    <property type="match status" value="1"/>
</dbReference>
<dbReference type="GO" id="GO:0003677">
    <property type="term" value="F:DNA binding"/>
    <property type="evidence" value="ECO:0007669"/>
    <property type="project" value="UniProtKB-KW"/>
</dbReference>
<dbReference type="GO" id="GO:0004527">
    <property type="term" value="F:exonuclease activity"/>
    <property type="evidence" value="ECO:0007669"/>
    <property type="project" value="UniProtKB-KW"/>
</dbReference>
<proteinExistence type="inferred from homology"/>
<evidence type="ECO:0000256" key="11">
    <source>
        <dbReference type="ARBA" id="ARBA00023235"/>
    </source>
</evidence>
<protein>
    <recommendedName>
        <fullName evidence="13">DNA 3'-5' helicase</fullName>
        <ecNumber evidence="13">5.6.2.4</ecNumber>
    </recommendedName>
</protein>
<dbReference type="PANTHER" id="PTHR11070">
    <property type="entry name" value="UVRD / RECB / PCRA DNA HELICASE FAMILY MEMBER"/>
    <property type="match status" value="1"/>
</dbReference>
<comment type="catalytic activity">
    <reaction evidence="14">
        <text>ATP + H2O = ADP + phosphate + H(+)</text>
        <dbReference type="Rhea" id="RHEA:13065"/>
        <dbReference type="ChEBI" id="CHEBI:15377"/>
        <dbReference type="ChEBI" id="CHEBI:15378"/>
        <dbReference type="ChEBI" id="CHEBI:30616"/>
        <dbReference type="ChEBI" id="CHEBI:43474"/>
        <dbReference type="ChEBI" id="CHEBI:456216"/>
        <dbReference type="EC" id="5.6.2.4"/>
    </reaction>
</comment>
<evidence type="ECO:0000256" key="8">
    <source>
        <dbReference type="ARBA" id="ARBA00022840"/>
    </source>
</evidence>
<keyword evidence="19" id="KW-1185">Reference proteome</keyword>
<dbReference type="Pfam" id="PF00580">
    <property type="entry name" value="UvrD-helicase"/>
    <property type="match status" value="1"/>
</dbReference>
<dbReference type="GO" id="GO:0005524">
    <property type="term" value="F:ATP binding"/>
    <property type="evidence" value="ECO:0007669"/>
    <property type="project" value="UniProtKB-UniRule"/>
</dbReference>
<reference evidence="18 19" key="1">
    <citation type="journal article" date="2008" name="Int. J. Syst. Evol. Microbiol.">
        <title>Tessaracoccus flavescens sp. nov., isolated from marine sediment.</title>
        <authorList>
            <person name="Lee D.W."/>
            <person name="Lee S.D."/>
        </authorList>
    </citation>
    <scope>NUCLEOTIDE SEQUENCE [LARGE SCALE GENOMIC DNA]</scope>
    <source>
        <strain evidence="18 19">SST-39T</strain>
    </source>
</reference>
<evidence type="ECO:0000256" key="2">
    <source>
        <dbReference type="ARBA" id="ARBA00022722"/>
    </source>
</evidence>
<dbReference type="InterPro" id="IPR013986">
    <property type="entry name" value="DExx_box_DNA_helicase_dom_sf"/>
</dbReference>
<dbReference type="AlphaFoldDB" id="A0A1Q2D292"/>
<evidence type="ECO:0000256" key="3">
    <source>
        <dbReference type="ARBA" id="ARBA00022741"/>
    </source>
</evidence>
<keyword evidence="2" id="KW-0540">Nuclease</keyword>
<feature type="binding site" evidence="15">
    <location>
        <begin position="14"/>
        <end position="21"/>
    </location>
    <ligand>
        <name>ATP</name>
        <dbReference type="ChEBI" id="CHEBI:30616"/>
    </ligand>
</feature>
<evidence type="ECO:0000259" key="17">
    <source>
        <dbReference type="PROSITE" id="PS51217"/>
    </source>
</evidence>
<dbReference type="Gene3D" id="3.90.320.10">
    <property type="match status" value="1"/>
</dbReference>
<evidence type="ECO:0000256" key="7">
    <source>
        <dbReference type="ARBA" id="ARBA00022839"/>
    </source>
</evidence>
<keyword evidence="6 15" id="KW-0347">Helicase</keyword>
<dbReference type="InterPro" id="IPR027417">
    <property type="entry name" value="P-loop_NTPase"/>
</dbReference>
<dbReference type="GO" id="GO:0000725">
    <property type="term" value="P:recombinational repair"/>
    <property type="evidence" value="ECO:0007669"/>
    <property type="project" value="TreeGrafter"/>
</dbReference>
<evidence type="ECO:0000256" key="12">
    <source>
        <dbReference type="ARBA" id="ARBA00034617"/>
    </source>
</evidence>
<keyword evidence="9" id="KW-0238">DNA-binding</keyword>
<keyword evidence="3 15" id="KW-0547">Nucleotide-binding</keyword>
<evidence type="ECO:0000256" key="9">
    <source>
        <dbReference type="ARBA" id="ARBA00023125"/>
    </source>
</evidence>
<dbReference type="InterPro" id="IPR000212">
    <property type="entry name" value="DNA_helicase_UvrD/REP"/>
</dbReference>
<evidence type="ECO:0000256" key="6">
    <source>
        <dbReference type="ARBA" id="ARBA00022806"/>
    </source>
</evidence>
<dbReference type="EMBL" id="CP019607">
    <property type="protein sequence ID" value="AQP52361.1"/>
    <property type="molecule type" value="Genomic_DNA"/>
</dbReference>
<dbReference type="Pfam" id="PF12705">
    <property type="entry name" value="PDDEXK_1"/>
    <property type="match status" value="1"/>
</dbReference>
<evidence type="ECO:0000256" key="10">
    <source>
        <dbReference type="ARBA" id="ARBA00023204"/>
    </source>
</evidence>
<dbReference type="GO" id="GO:0033202">
    <property type="term" value="C:DNA helicase complex"/>
    <property type="evidence" value="ECO:0007669"/>
    <property type="project" value="TreeGrafter"/>
</dbReference>
<evidence type="ECO:0000313" key="18">
    <source>
        <dbReference type="EMBL" id="AQP52361.1"/>
    </source>
</evidence>
<dbReference type="KEGG" id="tfa:BW733_17565"/>
<dbReference type="STRING" id="399497.BW733_17565"/>
<keyword evidence="7" id="KW-0269">Exonuclease</keyword>
<dbReference type="Gene3D" id="1.10.10.160">
    <property type="match status" value="1"/>
</dbReference>
<evidence type="ECO:0000256" key="15">
    <source>
        <dbReference type="PROSITE-ProRule" id="PRU00560"/>
    </source>
</evidence>
<evidence type="ECO:0000313" key="19">
    <source>
        <dbReference type="Proteomes" id="UP000188235"/>
    </source>
</evidence>
<dbReference type="Gene3D" id="3.40.50.300">
    <property type="entry name" value="P-loop containing nucleotide triphosphate hydrolases"/>
    <property type="match status" value="2"/>
</dbReference>
<dbReference type="Proteomes" id="UP000188235">
    <property type="component" value="Chromosome"/>
</dbReference>
<evidence type="ECO:0000256" key="13">
    <source>
        <dbReference type="ARBA" id="ARBA00034808"/>
    </source>
</evidence>
<dbReference type="InterPro" id="IPR011604">
    <property type="entry name" value="PDDEXK-like_dom_sf"/>
</dbReference>
<keyword evidence="8 15" id="KW-0067">ATP-binding</keyword>
<dbReference type="InterPro" id="IPR014017">
    <property type="entry name" value="DNA_helicase_UvrD-like_C"/>
</dbReference>
<feature type="domain" description="UvrD-like helicase ATP-binding" evidence="16">
    <location>
        <begin position="1"/>
        <end position="279"/>
    </location>
</feature>
<gene>
    <name evidence="18" type="ORF">BW733_17565</name>
</gene>
<dbReference type="EC" id="5.6.2.4" evidence="13"/>
<comment type="similarity">
    <text evidence="1">Belongs to the helicase family. UvrD subfamily.</text>
</comment>
<evidence type="ECO:0000256" key="5">
    <source>
        <dbReference type="ARBA" id="ARBA00022801"/>
    </source>
</evidence>
<dbReference type="PROSITE" id="PS51198">
    <property type="entry name" value="UVRD_HELICASE_ATP_BIND"/>
    <property type="match status" value="1"/>
</dbReference>
<keyword evidence="4" id="KW-0227">DNA damage</keyword>
<dbReference type="Gene3D" id="1.10.486.10">
    <property type="entry name" value="PCRA, domain 4"/>
    <property type="match status" value="1"/>
</dbReference>
<feature type="domain" description="UvrD-like helicase C-terminal" evidence="17">
    <location>
        <begin position="280"/>
        <end position="574"/>
    </location>
</feature>
<sequence length="1009" mass="108016">MAAAPASGVTVVLGGPGTGKSLVVTEAAAGRVAGGSSLERVIVLAHSRSAAQQLRRDITRRLDRAQTSAQVTTIHGLALGLLGRYWPHEDSPWRLLRAPEQESRIRELLAGAPADAWPESVRPALGTRAFARQLREVLARARQLSLDSEGLAALAAGAQDDLFAAAARFMEGYLTIGDFSGTLDYAELVYRCRLLLTEPDVADGVRASFDAVIVDDAHESDAAQVGLINDLARLGVPVLAVGDPHERIGGYRGASPTAMADLGGADARQLRLTRGFRCSASVTEALACIDSRLDQRTAAPAFSAAAPGGLVEARVFDDESAELAHVAAELRHAVSYGGARWSDLVVVTRAGRTQLSAVAKELIRLGVPVEVSGDEIALAEQPGVGTLLLALEVAARGGAPESDEARLLLSSPLCGLDGVSQRRLARALLAGHRNLGTSATLLGRCLAEPELLDGIELPEAEAARSLAGLLRRTARRLEAGAEVQQALWELWDGTDWPTRLREQALHAARRANADLDAIVELFDLAERMDDLRGAAGARTFLTEVSGQEIPADTGRELSAESRGVRVMTAHRTRGLEWEQVWVIGVQEGLWPRLTRAGLLLDAWRIDADQLAPPGQSLQLIPERQLFYVACSRARSALRVSAVQGVDGEGGRASRFLAELGITVERIHGRPDKLLSSAALVGSLRRTLEDETASPGLRRAAAVRLARLAGVAAPDSSAGFPGADPDHWWGIDPPSSSGVDTGGPITITGSSLEALLECPRRWFLSRRAKAEGGRQSRASIGDIVHLIAKQAAEGGLSADQMRAQLDRVWQQIPFEAEWLSATERSEIDQALDRFARYQSTGLNELVAVEKDFRVPMRIEDREVVLIGTVDRLEREPDGRLRVVDLKTGRRVLRESDVTDHAQLGVYQLATSLGGFDDVAGGERRVAPPALAFVRAGESLPALVSQPSIDDAPELPDHELAVGPTWVHDRIAEAVDIVRGGRFDAVECGACRFCQFATSCPVQNRAGKAKP</sequence>
<dbReference type="PROSITE" id="PS51217">
    <property type="entry name" value="UVRD_HELICASE_CTER"/>
    <property type="match status" value="1"/>
</dbReference>
<accession>A0A1Q2D292</accession>
<keyword evidence="11" id="KW-0413">Isomerase</keyword>
<dbReference type="PANTHER" id="PTHR11070:SF59">
    <property type="entry name" value="DNA 3'-5' HELICASE"/>
    <property type="match status" value="1"/>
</dbReference>
<comment type="catalytic activity">
    <reaction evidence="12">
        <text>Couples ATP hydrolysis with the unwinding of duplex DNA by translocating in the 3'-5' direction.</text>
        <dbReference type="EC" id="5.6.2.4"/>
    </reaction>
</comment>
<evidence type="ECO:0000256" key="14">
    <source>
        <dbReference type="ARBA" id="ARBA00048988"/>
    </source>
</evidence>
<dbReference type="InterPro" id="IPR038726">
    <property type="entry name" value="PDDEXK_AddAB-type"/>
</dbReference>
<evidence type="ECO:0000256" key="4">
    <source>
        <dbReference type="ARBA" id="ARBA00022763"/>
    </source>
</evidence>
<name>A0A1Q2D292_9ACTN</name>
<dbReference type="GO" id="GO:0043138">
    <property type="term" value="F:3'-5' DNA helicase activity"/>
    <property type="evidence" value="ECO:0007669"/>
    <property type="project" value="UniProtKB-EC"/>
</dbReference>
<evidence type="ECO:0000259" key="16">
    <source>
        <dbReference type="PROSITE" id="PS51198"/>
    </source>
</evidence>